<comment type="caution">
    <text evidence="7">The sequence shown here is derived from an EMBL/GenBank/DDBJ whole genome shotgun (WGS) entry which is preliminary data.</text>
</comment>
<feature type="signal peptide" evidence="6">
    <location>
        <begin position="1"/>
        <end position="20"/>
    </location>
</feature>
<evidence type="ECO:0000256" key="3">
    <source>
        <dbReference type="ARBA" id="ARBA00022471"/>
    </source>
</evidence>
<dbReference type="GO" id="GO:0060320">
    <property type="term" value="P:rejection of self pollen"/>
    <property type="evidence" value="ECO:0007669"/>
    <property type="project" value="UniProtKB-KW"/>
</dbReference>
<keyword evidence="5 6" id="KW-0732">Signal</keyword>
<organism evidence="7 8">
    <name type="scientific">Linum tenue</name>
    <dbReference type="NCBI Taxonomy" id="586396"/>
    <lineage>
        <taxon>Eukaryota</taxon>
        <taxon>Viridiplantae</taxon>
        <taxon>Streptophyta</taxon>
        <taxon>Embryophyta</taxon>
        <taxon>Tracheophyta</taxon>
        <taxon>Spermatophyta</taxon>
        <taxon>Magnoliopsida</taxon>
        <taxon>eudicotyledons</taxon>
        <taxon>Gunneridae</taxon>
        <taxon>Pentapetalae</taxon>
        <taxon>rosids</taxon>
        <taxon>fabids</taxon>
        <taxon>Malpighiales</taxon>
        <taxon>Linaceae</taxon>
        <taxon>Linum</taxon>
    </lineage>
</organism>
<evidence type="ECO:0000256" key="4">
    <source>
        <dbReference type="ARBA" id="ARBA00022525"/>
    </source>
</evidence>
<evidence type="ECO:0000256" key="5">
    <source>
        <dbReference type="ARBA" id="ARBA00022729"/>
    </source>
</evidence>
<dbReference type="Proteomes" id="UP001154282">
    <property type="component" value="Unassembled WGS sequence"/>
</dbReference>
<dbReference type="PANTHER" id="PTHR31232:SF18">
    <property type="entry name" value="S-PROTEIN HOMOLOG"/>
    <property type="match status" value="1"/>
</dbReference>
<keyword evidence="3 6" id="KW-0713">Self-incompatibility</keyword>
<evidence type="ECO:0000256" key="1">
    <source>
        <dbReference type="ARBA" id="ARBA00004613"/>
    </source>
</evidence>
<keyword evidence="8" id="KW-1185">Reference proteome</keyword>
<dbReference type="AlphaFoldDB" id="A0AAV0I6H5"/>
<keyword evidence="4 6" id="KW-0964">Secreted</keyword>
<proteinExistence type="inferred from homology"/>
<evidence type="ECO:0000313" key="7">
    <source>
        <dbReference type="EMBL" id="CAI0393126.1"/>
    </source>
</evidence>
<dbReference type="InterPro" id="IPR010264">
    <property type="entry name" value="Self-incomp_S1"/>
</dbReference>
<evidence type="ECO:0000313" key="8">
    <source>
        <dbReference type="Proteomes" id="UP001154282"/>
    </source>
</evidence>
<dbReference type="GO" id="GO:0005576">
    <property type="term" value="C:extracellular region"/>
    <property type="evidence" value="ECO:0007669"/>
    <property type="project" value="UniProtKB-SubCell"/>
</dbReference>
<dbReference type="EMBL" id="CAMGYJ010000003">
    <property type="protein sequence ID" value="CAI0393126.1"/>
    <property type="molecule type" value="Genomic_DNA"/>
</dbReference>
<sequence length="132" mass="14971">MLTKILAVILLATIAMPSSSMSYRLQVNVSNQLSRGRKITVRCESKDDDLGSRRLVAGDVYSWSFSRNIFGTTLFWCDVSTARGKKHLSFNAYDESQRKKGMPKLHELTWEIKDDGLYFAGFPMSIAPWVSQ</sequence>
<feature type="chain" id="PRO_5043101604" description="S-protein homolog" evidence="6">
    <location>
        <begin position="21"/>
        <end position="132"/>
    </location>
</feature>
<protein>
    <recommendedName>
        <fullName evidence="6">S-protein homolog</fullName>
    </recommendedName>
</protein>
<reference evidence="7" key="1">
    <citation type="submission" date="2022-08" db="EMBL/GenBank/DDBJ databases">
        <authorList>
            <person name="Gutierrez-Valencia J."/>
        </authorList>
    </citation>
    <scope>NUCLEOTIDE SEQUENCE</scope>
</reference>
<dbReference type="PANTHER" id="PTHR31232">
    <property type="match status" value="1"/>
</dbReference>
<gene>
    <name evidence="7" type="ORF">LITE_LOCUS7813</name>
</gene>
<evidence type="ECO:0000256" key="2">
    <source>
        <dbReference type="ARBA" id="ARBA00005581"/>
    </source>
</evidence>
<comment type="subcellular location">
    <subcellularLocation>
        <location evidence="1 6">Secreted</location>
    </subcellularLocation>
</comment>
<accession>A0AAV0I6H5</accession>
<name>A0AAV0I6H5_9ROSI</name>
<evidence type="ECO:0000256" key="6">
    <source>
        <dbReference type="RuleBase" id="RU367044"/>
    </source>
</evidence>
<dbReference type="Pfam" id="PF05938">
    <property type="entry name" value="Self-incomp_S1"/>
    <property type="match status" value="1"/>
</dbReference>
<comment type="similarity">
    <text evidence="2 6">Belongs to the plant self-incompatibility (S1) protein family.</text>
</comment>